<feature type="non-terminal residue" evidence="2">
    <location>
        <position position="182"/>
    </location>
</feature>
<feature type="non-terminal residue" evidence="2">
    <location>
        <position position="1"/>
    </location>
</feature>
<dbReference type="RefSeq" id="WP_194664926.1">
    <property type="nucleotide sequence ID" value="NZ_RDPI01001182.1"/>
</dbReference>
<organism evidence="2 3">
    <name type="scientific">Vibrio anguillarum</name>
    <name type="common">Listonella anguillarum</name>
    <dbReference type="NCBI Taxonomy" id="55601"/>
    <lineage>
        <taxon>Bacteria</taxon>
        <taxon>Pseudomonadati</taxon>
        <taxon>Pseudomonadota</taxon>
        <taxon>Gammaproteobacteria</taxon>
        <taxon>Vibrionales</taxon>
        <taxon>Vibrionaceae</taxon>
        <taxon>Vibrio</taxon>
    </lineage>
</organism>
<accession>A0ABR9ZEI2</accession>
<gene>
    <name evidence="2" type="ORF">EAY46_28210</name>
</gene>
<name>A0ABR9ZEI2_VIBAN</name>
<dbReference type="Gene3D" id="2.60.40.1080">
    <property type="match status" value="1"/>
</dbReference>
<dbReference type="SMART" id="SM00635">
    <property type="entry name" value="BID_2"/>
    <property type="match status" value="1"/>
</dbReference>
<dbReference type="InterPro" id="IPR003343">
    <property type="entry name" value="Big_2"/>
</dbReference>
<evidence type="ECO:0000313" key="3">
    <source>
        <dbReference type="Proteomes" id="UP000726136"/>
    </source>
</evidence>
<evidence type="ECO:0000313" key="2">
    <source>
        <dbReference type="EMBL" id="MBF4376864.1"/>
    </source>
</evidence>
<dbReference type="Pfam" id="PF02368">
    <property type="entry name" value="Big_2"/>
    <property type="match status" value="1"/>
</dbReference>
<comment type="caution">
    <text evidence="2">The sequence shown here is derived from an EMBL/GenBank/DDBJ whole genome shotgun (WGS) entry which is preliminary data.</text>
</comment>
<dbReference type="SUPFAM" id="SSF49373">
    <property type="entry name" value="Invasin/intimin cell-adhesion fragments"/>
    <property type="match status" value="1"/>
</dbReference>
<reference evidence="2 3" key="1">
    <citation type="journal article" date="2021" name="PeerJ">
        <title>Analysis of 44 Vibrio anguillarum genomes reveals high genetic diversity.</title>
        <authorList>
            <person name="Hansen M.J."/>
            <person name="Dalsgaard I."/>
        </authorList>
    </citation>
    <scope>NUCLEOTIDE SEQUENCE [LARGE SCALE GENOMIC DNA]</scope>
    <source>
        <strain evidence="2 3">040915-1/1B</strain>
    </source>
</reference>
<sequence length="182" mass="19025">TAIQVTPTTVNVAKGLNGQLTATATYSDGTSSSVTKSVTWMSVDTNTATVTLDGLLTGVEVGSTTVTAIKDGIASNQVNVNVCADLAGVCIDIFDIGSGTLFTNSPSVAYLNSIGGSTIANDVTTETGIDGPIGDFYRFKWDNANALCEIYNAQNLGGRTNWRLAESDELLNELYVGFGNMF</sequence>
<evidence type="ECO:0000259" key="1">
    <source>
        <dbReference type="SMART" id="SM00635"/>
    </source>
</evidence>
<dbReference type="Proteomes" id="UP000726136">
    <property type="component" value="Unassembled WGS sequence"/>
</dbReference>
<dbReference type="EMBL" id="RDPI01001182">
    <property type="protein sequence ID" value="MBF4376864.1"/>
    <property type="molecule type" value="Genomic_DNA"/>
</dbReference>
<keyword evidence="3" id="KW-1185">Reference proteome</keyword>
<proteinExistence type="predicted"/>
<protein>
    <recommendedName>
        <fullName evidence="1">BIG2 domain-containing protein</fullName>
    </recommendedName>
</protein>
<dbReference type="InterPro" id="IPR008964">
    <property type="entry name" value="Invasin/intimin_cell_adhesion"/>
</dbReference>
<feature type="domain" description="BIG2" evidence="1">
    <location>
        <begin position="1"/>
        <end position="79"/>
    </location>
</feature>